<evidence type="ECO:0000256" key="2">
    <source>
        <dbReference type="ARBA" id="ARBA00023136"/>
    </source>
</evidence>
<dbReference type="Pfam" id="PF13525">
    <property type="entry name" value="YfiO"/>
    <property type="match status" value="1"/>
</dbReference>
<feature type="repeat" description="TPR" evidence="4">
    <location>
        <begin position="98"/>
        <end position="131"/>
    </location>
</feature>
<evidence type="ECO:0000256" key="5">
    <source>
        <dbReference type="SAM" id="MobiDB-lite"/>
    </source>
</evidence>
<feature type="compositionally biased region" description="Basic and acidic residues" evidence="5">
    <location>
        <begin position="243"/>
        <end position="256"/>
    </location>
</feature>
<keyword evidence="3" id="KW-0998">Cell outer membrane</keyword>
<protein>
    <submittedName>
        <fullName evidence="7">Outer membrane protein assembly factor BamD</fullName>
    </submittedName>
</protein>
<evidence type="ECO:0000313" key="7">
    <source>
        <dbReference type="EMBL" id="TMQ48435.1"/>
    </source>
</evidence>
<evidence type="ECO:0000256" key="4">
    <source>
        <dbReference type="PROSITE-ProRule" id="PRU00339"/>
    </source>
</evidence>
<dbReference type="InterPro" id="IPR017689">
    <property type="entry name" value="BamD"/>
</dbReference>
<dbReference type="PROSITE" id="PS50005">
    <property type="entry name" value="TPR"/>
    <property type="match status" value="1"/>
</dbReference>
<accession>A0A538SAN7</accession>
<proteinExistence type="predicted"/>
<feature type="compositionally biased region" description="Basic and acidic residues" evidence="5">
    <location>
        <begin position="263"/>
        <end position="274"/>
    </location>
</feature>
<dbReference type="Gene3D" id="1.25.40.10">
    <property type="entry name" value="Tetratricopeptide repeat domain"/>
    <property type="match status" value="1"/>
</dbReference>
<feature type="domain" description="Outer membrane lipoprotein BamD-like" evidence="6">
    <location>
        <begin position="65"/>
        <end position="254"/>
    </location>
</feature>
<dbReference type="AlphaFoldDB" id="A0A538SAN7"/>
<dbReference type="InterPro" id="IPR039565">
    <property type="entry name" value="BamD-like"/>
</dbReference>
<keyword evidence="4" id="KW-0802">TPR repeat</keyword>
<evidence type="ECO:0000259" key="6">
    <source>
        <dbReference type="Pfam" id="PF13525"/>
    </source>
</evidence>
<evidence type="ECO:0000256" key="3">
    <source>
        <dbReference type="ARBA" id="ARBA00023237"/>
    </source>
</evidence>
<dbReference type="NCBIfam" id="TIGR03302">
    <property type="entry name" value="OM_YfiO"/>
    <property type="match status" value="1"/>
</dbReference>
<feature type="region of interest" description="Disordered" evidence="5">
    <location>
        <begin position="243"/>
        <end position="283"/>
    </location>
</feature>
<keyword evidence="1" id="KW-0732">Signal</keyword>
<sequence>MSRARAREHPRPRISRHDGAGSLHRGIPGPMTRWAAILLFALSLLSWAGCGGTLKEGRREGTPDFRAAKTEYDRGNYLDAIPDFKAYVEQYPGTDLTDDALYYLGRCYLQEKEYALASAQFDRLLRDFPTSPLQADALLELARCDDLQSHPAPLDQTETERALTRYNQFVEQYPSHARVGEAKARIQALRDRLAEKLLLSGRLYRKLSKYTASEFYLKRLLHEYPDSKWVAEATRLLREVAARRGRTESIEAEKKNPPARTGQEPKGKPDERLRGVQTSKSPG</sequence>
<feature type="compositionally biased region" description="Basic and acidic residues" evidence="5">
    <location>
        <begin position="1"/>
        <end position="19"/>
    </location>
</feature>
<dbReference type="InterPro" id="IPR011990">
    <property type="entry name" value="TPR-like_helical_dom_sf"/>
</dbReference>
<dbReference type="InterPro" id="IPR019734">
    <property type="entry name" value="TPR_rpt"/>
</dbReference>
<evidence type="ECO:0000256" key="1">
    <source>
        <dbReference type="ARBA" id="ARBA00022729"/>
    </source>
</evidence>
<feature type="region of interest" description="Disordered" evidence="5">
    <location>
        <begin position="1"/>
        <end position="23"/>
    </location>
</feature>
<dbReference type="Proteomes" id="UP000316292">
    <property type="component" value="Unassembled WGS sequence"/>
</dbReference>
<evidence type="ECO:0000313" key="8">
    <source>
        <dbReference type="Proteomes" id="UP000316292"/>
    </source>
</evidence>
<keyword evidence="2" id="KW-0472">Membrane</keyword>
<gene>
    <name evidence="7" type="primary">bamD</name>
    <name evidence="7" type="ORF">E6K71_07270</name>
</gene>
<reference evidence="7 8" key="1">
    <citation type="journal article" date="2019" name="Nat. Microbiol.">
        <title>Mediterranean grassland soil C-N compound turnover is dependent on rainfall and depth, and is mediated by genomically divergent microorganisms.</title>
        <authorList>
            <person name="Diamond S."/>
            <person name="Andeer P.F."/>
            <person name="Li Z."/>
            <person name="Crits-Christoph A."/>
            <person name="Burstein D."/>
            <person name="Anantharaman K."/>
            <person name="Lane K.R."/>
            <person name="Thomas B.C."/>
            <person name="Pan C."/>
            <person name="Northen T.R."/>
            <person name="Banfield J.F."/>
        </authorList>
    </citation>
    <scope>NUCLEOTIDE SEQUENCE [LARGE SCALE GENOMIC DNA]</scope>
    <source>
        <strain evidence="7">WS_1</strain>
    </source>
</reference>
<organism evidence="7 8">
    <name type="scientific">Eiseniibacteriota bacterium</name>
    <dbReference type="NCBI Taxonomy" id="2212470"/>
    <lineage>
        <taxon>Bacteria</taxon>
        <taxon>Candidatus Eiseniibacteriota</taxon>
    </lineage>
</organism>
<dbReference type="SUPFAM" id="SSF48452">
    <property type="entry name" value="TPR-like"/>
    <property type="match status" value="1"/>
</dbReference>
<name>A0A538SAN7_UNCEI</name>
<dbReference type="EMBL" id="VBOR01000075">
    <property type="protein sequence ID" value="TMQ48435.1"/>
    <property type="molecule type" value="Genomic_DNA"/>
</dbReference>
<comment type="caution">
    <text evidence="7">The sequence shown here is derived from an EMBL/GenBank/DDBJ whole genome shotgun (WGS) entry which is preliminary data.</text>
</comment>